<protein>
    <submittedName>
        <fullName evidence="2">Uncharacterized protein</fullName>
    </submittedName>
</protein>
<feature type="compositionally biased region" description="Polar residues" evidence="1">
    <location>
        <begin position="93"/>
        <end position="104"/>
    </location>
</feature>
<sequence length="706" mass="83312">MNSTINNDDVANTKTSHNNLSRNSQNELINQKDINIVDDSLNIIASDIKKKNFSELFKRLSIRKRKNDLDSNLNQKNSNNSNNFIKTEKSDQSIKISSPNTSQLPESSRFFNLLRLKFLKLLNSDNDKVKCLGASDRNLKKFYTWSFSSNQNLNNSKSNVSLFGDNVLDFNCNTTKRRTTDALLYESQKSIKVNNEIINSEITSATSLAIYHHLINGSCIYTNNINSQESCLILNKIPPEIINSVIFMIFNSDKTRNKNDDYHENVFFRNYKFHYQVMGFLTSCKIIYNNYLWLLYHLLDVNLVENYSGRQNKDCEYKTHYRTLRLFTQIKNSNHLLQQLNTLNITSILSKKHFKIRDNDVFNKNLFHNYLSKVLLKTNNLKSFGLFTNDFLLFKKTLIALPNSLTHLRIIIDIDFDDGDNFDIKDHKKDNLFQEFMRNEKNQNNCNFSDLKYLEIYSLRRSVGISIKLHPFFSKGNNPNIKTEEELYSFYFNSENERLNRYIRLSKILHFKREKRMILFLLMMRKIVIFSKARESLLKLELKKIDPAILFQKKLIEFDDIKESEFYKEDYREMVKKGVLRTLDFKCLRLLIIDKLAKFKLHLWLKEFESFNGGKRFIKFEQYKIGDQFVELPIFENLRILLLDNFGATIQLKGVMAGTEEKRIITKINETTELLSVNNNWGFLRSKSSDHKNVVKFVKKELELEY</sequence>
<dbReference type="Proteomes" id="UP000095038">
    <property type="component" value="Unassembled WGS sequence"/>
</dbReference>
<organism evidence="2 3">
    <name type="scientific">Ascoidea rubescens DSM 1968</name>
    <dbReference type="NCBI Taxonomy" id="1344418"/>
    <lineage>
        <taxon>Eukaryota</taxon>
        <taxon>Fungi</taxon>
        <taxon>Dikarya</taxon>
        <taxon>Ascomycota</taxon>
        <taxon>Saccharomycotina</taxon>
        <taxon>Saccharomycetes</taxon>
        <taxon>Ascoideaceae</taxon>
        <taxon>Ascoidea</taxon>
    </lineage>
</organism>
<dbReference type="InParanoid" id="A0A1D2VA60"/>
<feature type="compositionally biased region" description="Low complexity" evidence="1">
    <location>
        <begin position="70"/>
        <end position="83"/>
    </location>
</feature>
<keyword evidence="3" id="KW-1185">Reference proteome</keyword>
<reference evidence="3" key="1">
    <citation type="submission" date="2016-05" db="EMBL/GenBank/DDBJ databases">
        <title>Comparative genomics of biotechnologically important yeasts.</title>
        <authorList>
            <consortium name="DOE Joint Genome Institute"/>
            <person name="Riley R."/>
            <person name="Haridas S."/>
            <person name="Wolfe K.H."/>
            <person name="Lopes M.R."/>
            <person name="Hittinger C.T."/>
            <person name="Goker M."/>
            <person name="Salamov A."/>
            <person name="Wisecaver J."/>
            <person name="Long T.M."/>
            <person name="Aerts A.L."/>
            <person name="Barry K."/>
            <person name="Choi C."/>
            <person name="Clum A."/>
            <person name="Coughlan A.Y."/>
            <person name="Deshpande S."/>
            <person name="Douglass A.P."/>
            <person name="Hanson S.J."/>
            <person name="Klenk H.-P."/>
            <person name="Labutti K."/>
            <person name="Lapidus A."/>
            <person name="Lindquist E."/>
            <person name="Lipzen A."/>
            <person name="Meier-Kolthoff J.P."/>
            <person name="Ohm R.A."/>
            <person name="Otillar R.P."/>
            <person name="Pangilinan J."/>
            <person name="Peng Y."/>
            <person name="Rokas A."/>
            <person name="Rosa C.A."/>
            <person name="Scheuner C."/>
            <person name="Sibirny A.A."/>
            <person name="Slot J.C."/>
            <person name="Stielow J.B."/>
            <person name="Sun H."/>
            <person name="Kurtzman C.P."/>
            <person name="Blackwell M."/>
            <person name="Grigoriev I.V."/>
            <person name="Jeffries T.W."/>
        </authorList>
    </citation>
    <scope>NUCLEOTIDE SEQUENCE [LARGE SCALE GENOMIC DNA]</scope>
    <source>
        <strain evidence="3">DSM 1968</strain>
    </source>
</reference>
<accession>A0A1D2VA60</accession>
<evidence type="ECO:0000256" key="1">
    <source>
        <dbReference type="SAM" id="MobiDB-lite"/>
    </source>
</evidence>
<dbReference type="GeneID" id="30965713"/>
<evidence type="ECO:0000313" key="3">
    <source>
        <dbReference type="Proteomes" id="UP000095038"/>
    </source>
</evidence>
<feature type="region of interest" description="Disordered" evidence="1">
    <location>
        <begin position="70"/>
        <end position="104"/>
    </location>
</feature>
<proteinExistence type="predicted"/>
<gene>
    <name evidence="2" type="ORF">ASCRUDRAFT_72472</name>
</gene>
<dbReference type="EMBL" id="KV454491">
    <property type="protein sequence ID" value="ODV58538.1"/>
    <property type="molecule type" value="Genomic_DNA"/>
</dbReference>
<feature type="region of interest" description="Disordered" evidence="1">
    <location>
        <begin position="1"/>
        <end position="24"/>
    </location>
</feature>
<dbReference type="AlphaFoldDB" id="A0A1D2VA60"/>
<dbReference type="RefSeq" id="XP_020044845.1">
    <property type="nucleotide sequence ID" value="XM_020192077.1"/>
</dbReference>
<name>A0A1D2VA60_9ASCO</name>
<evidence type="ECO:0000313" key="2">
    <source>
        <dbReference type="EMBL" id="ODV58538.1"/>
    </source>
</evidence>